<dbReference type="InterPro" id="IPR014731">
    <property type="entry name" value="ETF_asu_C"/>
</dbReference>
<dbReference type="STRING" id="273075.gene:9571648"/>
<organism evidence="2 3">
    <name type="scientific">Thermoplasma acidophilum (strain ATCC 25905 / DSM 1728 / JCM 9062 / NBRC 15155 / AMRC-C165)</name>
    <dbReference type="NCBI Taxonomy" id="273075"/>
    <lineage>
        <taxon>Archaea</taxon>
        <taxon>Methanobacteriati</taxon>
        <taxon>Thermoplasmatota</taxon>
        <taxon>Thermoplasmata</taxon>
        <taxon>Thermoplasmatales</taxon>
        <taxon>Thermoplasmataceae</taxon>
        <taxon>Thermoplasma</taxon>
    </lineage>
</organism>
<name>Q9HL11_THEAC</name>
<dbReference type="Gene3D" id="3.40.50.620">
    <property type="entry name" value="HUPs"/>
    <property type="match status" value="2"/>
</dbReference>
<dbReference type="CDD" id="cd01714">
    <property type="entry name" value="ETF_beta"/>
    <property type="match status" value="1"/>
</dbReference>
<dbReference type="AlphaFoldDB" id="Q9HL11"/>
<keyword evidence="3" id="KW-1185">Reference proteome</keyword>
<accession>Q9HL11</accession>
<dbReference type="PaxDb" id="273075-Ta0429"/>
<reference evidence="2 3" key="1">
    <citation type="journal article" date="2000" name="Nature">
        <title>The genome sequence of the thermoacidophilic scavenger Thermoplasma acidophilum.</title>
        <authorList>
            <person name="Ruepp A."/>
            <person name="Graml W."/>
            <person name="Santos-Martinez M.L."/>
            <person name="Koretke K.K."/>
            <person name="Volker C."/>
            <person name="Mewes H.W."/>
            <person name="Frishman D."/>
            <person name="Stocker S."/>
            <person name="Lupas A.N."/>
            <person name="Baumeister W."/>
        </authorList>
    </citation>
    <scope>NUCLEOTIDE SEQUENCE [LARGE SCALE GENOMIC DNA]</scope>
    <source>
        <strain evidence="3">ATCC 25905 / DSM 1728 / JCM 9062 / NBRC 15155 / AMRC-C165</strain>
    </source>
</reference>
<dbReference type="SMART" id="SM00893">
    <property type="entry name" value="ETF"/>
    <property type="match status" value="2"/>
</dbReference>
<evidence type="ECO:0000259" key="1">
    <source>
        <dbReference type="SMART" id="SM00893"/>
    </source>
</evidence>
<dbReference type="EMBL" id="AL445064">
    <property type="protein sequence ID" value="CAC11571.1"/>
    <property type="molecule type" value="Genomic_DNA"/>
</dbReference>
<dbReference type="InParanoid" id="Q9HL11"/>
<dbReference type="SUPFAM" id="SSF52467">
    <property type="entry name" value="DHS-like NAD/FAD-binding domain"/>
    <property type="match status" value="1"/>
</dbReference>
<dbReference type="Proteomes" id="UP000001024">
    <property type="component" value="Chromosome"/>
</dbReference>
<dbReference type="EnsemblBacteria" id="CAC11571">
    <property type="protein sequence ID" value="CAC11571"/>
    <property type="gene ID" value="CAC11571"/>
</dbReference>
<dbReference type="Pfam" id="PF00766">
    <property type="entry name" value="ETF_alpha"/>
    <property type="match status" value="1"/>
</dbReference>
<dbReference type="CDD" id="cd01715">
    <property type="entry name" value="ETF_alpha"/>
    <property type="match status" value="1"/>
</dbReference>
<evidence type="ECO:0000313" key="3">
    <source>
        <dbReference type="Proteomes" id="UP000001024"/>
    </source>
</evidence>
<protein>
    <submittedName>
        <fullName evidence="2">Electron transfer flavoprotein, alpha and beta subunits related protein</fullName>
    </submittedName>
</protein>
<dbReference type="FunCoup" id="Q9HL11">
    <property type="interactions" value="90"/>
</dbReference>
<sequence length="564" mass="62312">MKQVPDVNKIKFDPETKRIVRKDVPLMMNSFDKKAVEEAIRISERHGWETCVATMGPPQAVEVINEALRMGIERGYLITDPSLANSDTLITSRVLAAFALRYGPDLVLMGKYSLDGETSQVPAEVSALMGWPYVPSVSKIMISDHLELEQELENGIYTCSAPLPCVLSLSEKINRARAIKPDTPQMYDRIVQIDTKWLGLDLDGGRDSPTAVIGTEQVNSNRSPVFIDPGADMYRQIMEIIRVSRKNDRMKTIDLNYAEFRGEAWAIAIDSENASLEIASKVADIASENSFYVRVIGNVEFSDPRSVPAHHVDIISGTDAVGLSYYIVDEIKKHSPEFLIFPSTVTGRQISSLVAARFGLGLTADCVDLSYGDRGLLQYKPAFGGGVIAEIISRKKPAMATARPGMFRKVKVNIEPSISHMSLDPAGRIRYGQFIPVPQEFKPLEGSRLILGIGRGLKRKEDLPKIMELASMLGASVGGSRPIVDMNYIPRQQQIGLTGSAVSPDVYIALGISGQDNHIVGLRYARKIIAVNTDRNAPIFRYSDYGIIMDLMQFVEGFLHFLNA</sequence>
<dbReference type="InterPro" id="IPR033948">
    <property type="entry name" value="ETF_beta_N"/>
</dbReference>
<dbReference type="InterPro" id="IPR029035">
    <property type="entry name" value="DHS-like_NAD/FAD-binding_dom"/>
</dbReference>
<feature type="domain" description="Electron transfer flavoprotein alpha/beta-subunit N-terminal" evidence="1">
    <location>
        <begin position="16"/>
        <end position="207"/>
    </location>
</feature>
<evidence type="ECO:0000313" key="2">
    <source>
        <dbReference type="EMBL" id="CAC11571.1"/>
    </source>
</evidence>
<dbReference type="Gene3D" id="3.40.50.1220">
    <property type="entry name" value="TPP-binding domain"/>
    <property type="match status" value="1"/>
</dbReference>
<dbReference type="PANTHER" id="PTHR21294:SF17">
    <property type="entry name" value="PROTEIN FIXA"/>
    <property type="match status" value="1"/>
</dbReference>
<feature type="domain" description="Electron transfer flavoprotein alpha/beta-subunit N-terminal" evidence="1">
    <location>
        <begin position="264"/>
        <end position="425"/>
    </location>
</feature>
<dbReference type="HOGENOM" id="CLU_024916_0_0_2"/>
<dbReference type="PANTHER" id="PTHR21294">
    <property type="entry name" value="ELECTRON TRANSFER FLAVOPROTEIN BETA-SUBUNIT"/>
    <property type="match status" value="1"/>
</dbReference>
<dbReference type="Pfam" id="PF01012">
    <property type="entry name" value="ETF"/>
    <property type="match status" value="2"/>
</dbReference>
<dbReference type="InterPro" id="IPR012255">
    <property type="entry name" value="ETF_b"/>
</dbReference>
<dbReference type="eggNOG" id="arCOG00448">
    <property type="taxonomic scope" value="Archaea"/>
</dbReference>
<proteinExistence type="predicted"/>
<dbReference type="InterPro" id="IPR014730">
    <property type="entry name" value="ETF_a/b_N"/>
</dbReference>
<dbReference type="InterPro" id="IPR014729">
    <property type="entry name" value="Rossmann-like_a/b/a_fold"/>
</dbReference>
<dbReference type="InterPro" id="IPR033947">
    <property type="entry name" value="ETF_alpha_N"/>
</dbReference>
<dbReference type="KEGG" id="tac:Ta0429"/>
<dbReference type="SUPFAM" id="SSF52402">
    <property type="entry name" value="Adenine nucleotide alpha hydrolases-like"/>
    <property type="match status" value="2"/>
</dbReference>
<dbReference type="GO" id="GO:0009055">
    <property type="term" value="F:electron transfer activity"/>
    <property type="evidence" value="ECO:0007669"/>
    <property type="project" value="InterPro"/>
</dbReference>
<gene>
    <name evidence="2" type="ordered locus">Ta0429</name>
</gene>